<feature type="binding site" evidence="8">
    <location>
        <position position="143"/>
    </location>
    <ligand>
        <name>substrate</name>
    </ligand>
</feature>
<dbReference type="SMART" id="SM00359">
    <property type="entry name" value="PUA"/>
    <property type="match status" value="1"/>
</dbReference>
<comment type="similarity">
    <text evidence="8">Belongs to the glutamate 5-kinase family.</text>
</comment>
<dbReference type="Pfam" id="PF00696">
    <property type="entry name" value="AA_kinase"/>
    <property type="match status" value="1"/>
</dbReference>
<dbReference type="InterPro" id="IPR005715">
    <property type="entry name" value="Glu_5kinase/COase_Synthase"/>
</dbReference>
<dbReference type="Gene3D" id="2.30.130.10">
    <property type="entry name" value="PUA domain"/>
    <property type="match status" value="1"/>
</dbReference>
<dbReference type="GO" id="GO:0055129">
    <property type="term" value="P:L-proline biosynthetic process"/>
    <property type="evidence" value="ECO:0007669"/>
    <property type="project" value="UniProtKB-UniRule"/>
</dbReference>
<comment type="caution">
    <text evidence="10">The sequence shown here is derived from an EMBL/GenBank/DDBJ whole genome shotgun (WGS) entry which is preliminary data.</text>
</comment>
<dbReference type="NCBIfam" id="TIGR01027">
    <property type="entry name" value="proB"/>
    <property type="match status" value="1"/>
</dbReference>
<dbReference type="HAMAP" id="MF_00456">
    <property type="entry name" value="ProB"/>
    <property type="match status" value="1"/>
</dbReference>
<comment type="subcellular location">
    <subcellularLocation>
        <location evidence="8">Cytoplasm</location>
    </subcellularLocation>
</comment>
<dbReference type="InterPro" id="IPR001048">
    <property type="entry name" value="Asp/Glu/Uridylate_kinase"/>
</dbReference>
<feature type="binding site" evidence="8">
    <location>
        <begin position="175"/>
        <end position="176"/>
    </location>
    <ligand>
        <name>ATP</name>
        <dbReference type="ChEBI" id="CHEBI:30616"/>
    </ligand>
</feature>
<dbReference type="InterPro" id="IPR015947">
    <property type="entry name" value="PUA-like_sf"/>
</dbReference>
<dbReference type="eggNOG" id="COG0263">
    <property type="taxonomic scope" value="Bacteria"/>
</dbReference>
<dbReference type="InterPro" id="IPR001057">
    <property type="entry name" value="Glu/AcGlu_kinase"/>
</dbReference>
<dbReference type="EC" id="2.7.2.11" evidence="8"/>
<dbReference type="InterPro" id="IPR041739">
    <property type="entry name" value="G5K_ProB"/>
</dbReference>
<dbReference type="InterPro" id="IPR011529">
    <property type="entry name" value="Glu_5kinase"/>
</dbReference>
<evidence type="ECO:0000256" key="6">
    <source>
        <dbReference type="ARBA" id="ARBA00022777"/>
    </source>
</evidence>
<keyword evidence="6 8" id="KW-0418">Kinase</keyword>
<feature type="binding site" evidence="8">
    <location>
        <position position="155"/>
    </location>
    <ligand>
        <name>substrate</name>
    </ligand>
</feature>
<dbReference type="SUPFAM" id="SSF88697">
    <property type="entry name" value="PUA domain-like"/>
    <property type="match status" value="1"/>
</dbReference>
<dbReference type="CDD" id="cd21157">
    <property type="entry name" value="PUA_G5K"/>
    <property type="match status" value="1"/>
</dbReference>
<evidence type="ECO:0000256" key="5">
    <source>
        <dbReference type="ARBA" id="ARBA00022741"/>
    </source>
</evidence>
<keyword evidence="2 8" id="KW-0028">Amino-acid biosynthesis</keyword>
<evidence type="ECO:0000256" key="4">
    <source>
        <dbReference type="ARBA" id="ARBA00022679"/>
    </source>
</evidence>
<reference evidence="10 11" key="1">
    <citation type="submission" date="2009-02" db="EMBL/GenBank/DDBJ databases">
        <title>Sequencing of the draft genome and assembly of Dethiobacter alkaliphilus AHT 1.</title>
        <authorList>
            <consortium name="US DOE Joint Genome Institute (JGI-PGF)"/>
            <person name="Lucas S."/>
            <person name="Copeland A."/>
            <person name="Lapidus A."/>
            <person name="Glavina del Rio T."/>
            <person name="Dalin E."/>
            <person name="Tice H."/>
            <person name="Bruce D."/>
            <person name="Goodwin L."/>
            <person name="Pitluck S."/>
            <person name="Larimer F."/>
            <person name="Land M.L."/>
            <person name="Hauser L."/>
            <person name="Muyzer G."/>
        </authorList>
    </citation>
    <scope>NUCLEOTIDE SEQUENCE [LARGE SCALE GENOMIC DNA]</scope>
    <source>
        <strain evidence="10 11">AHT 1</strain>
    </source>
</reference>
<accession>C0GHT0</accession>
<evidence type="ECO:0000256" key="3">
    <source>
        <dbReference type="ARBA" id="ARBA00022650"/>
    </source>
</evidence>
<evidence type="ECO:0000313" key="11">
    <source>
        <dbReference type="Proteomes" id="UP000006443"/>
    </source>
</evidence>
<evidence type="ECO:0000256" key="2">
    <source>
        <dbReference type="ARBA" id="ARBA00022605"/>
    </source>
</evidence>
<feature type="binding site" evidence="8">
    <location>
        <position position="16"/>
    </location>
    <ligand>
        <name>ATP</name>
        <dbReference type="ChEBI" id="CHEBI:30616"/>
    </ligand>
</feature>
<dbReference type="FunFam" id="3.40.1160.10:FF:000018">
    <property type="entry name" value="Glutamate 5-kinase"/>
    <property type="match status" value="1"/>
</dbReference>
<evidence type="ECO:0000256" key="8">
    <source>
        <dbReference type="HAMAP-Rule" id="MF_00456"/>
    </source>
</evidence>
<dbReference type="UniPathway" id="UPA00098">
    <property type="reaction ID" value="UER00359"/>
</dbReference>
<name>C0GHT0_DETAL</name>
<dbReference type="RefSeq" id="WP_008517156.1">
    <property type="nucleotide sequence ID" value="NZ_ACJM01000010.1"/>
</dbReference>
<dbReference type="CDD" id="cd04242">
    <property type="entry name" value="AAK_G5K_ProB"/>
    <property type="match status" value="1"/>
</dbReference>
<comment type="catalytic activity">
    <reaction evidence="8">
        <text>L-glutamate + ATP = L-glutamyl 5-phosphate + ADP</text>
        <dbReference type="Rhea" id="RHEA:14877"/>
        <dbReference type="ChEBI" id="CHEBI:29985"/>
        <dbReference type="ChEBI" id="CHEBI:30616"/>
        <dbReference type="ChEBI" id="CHEBI:58274"/>
        <dbReference type="ChEBI" id="CHEBI:456216"/>
        <dbReference type="EC" id="2.7.2.11"/>
    </reaction>
</comment>
<dbReference type="GO" id="GO:0004349">
    <property type="term" value="F:glutamate 5-kinase activity"/>
    <property type="evidence" value="ECO:0007669"/>
    <property type="project" value="UniProtKB-UniRule"/>
</dbReference>
<dbReference type="PIRSF" id="PIRSF000729">
    <property type="entry name" value="GK"/>
    <property type="match status" value="1"/>
</dbReference>
<dbReference type="GO" id="GO:0003723">
    <property type="term" value="F:RNA binding"/>
    <property type="evidence" value="ECO:0007669"/>
    <property type="project" value="InterPro"/>
</dbReference>
<dbReference type="STRING" id="555088.DealDRAFT_2039"/>
<evidence type="ECO:0000313" key="10">
    <source>
        <dbReference type="EMBL" id="EEG77004.1"/>
    </source>
</evidence>
<dbReference type="PANTHER" id="PTHR43654:SF1">
    <property type="entry name" value="ISOPENTENYL PHOSPHATE KINASE"/>
    <property type="match status" value="1"/>
</dbReference>
<dbReference type="AlphaFoldDB" id="C0GHT0"/>
<dbReference type="InterPro" id="IPR036393">
    <property type="entry name" value="AceGlu_kinase-like_sf"/>
</dbReference>
<keyword evidence="1 8" id="KW-0963">Cytoplasm</keyword>
<dbReference type="Pfam" id="PF01472">
    <property type="entry name" value="PUA"/>
    <property type="match status" value="1"/>
</dbReference>
<dbReference type="GO" id="GO:0005829">
    <property type="term" value="C:cytosol"/>
    <property type="evidence" value="ECO:0007669"/>
    <property type="project" value="TreeGrafter"/>
</dbReference>
<feature type="binding site" evidence="8">
    <location>
        <begin position="217"/>
        <end position="223"/>
    </location>
    <ligand>
        <name>ATP</name>
        <dbReference type="ChEBI" id="CHEBI:30616"/>
    </ligand>
</feature>
<dbReference type="SUPFAM" id="SSF53633">
    <property type="entry name" value="Carbamate kinase-like"/>
    <property type="match status" value="1"/>
</dbReference>
<gene>
    <name evidence="8" type="primary">proB</name>
    <name evidence="10" type="ORF">DealDRAFT_2039</name>
</gene>
<keyword evidence="4 8" id="KW-0808">Transferase</keyword>
<comment type="pathway">
    <text evidence="8">Amino-acid biosynthesis; L-proline biosynthesis; L-glutamate 5-semialdehyde from L-glutamate: step 1/2.</text>
</comment>
<dbReference type="PANTHER" id="PTHR43654">
    <property type="entry name" value="GLUTAMATE 5-KINASE"/>
    <property type="match status" value="1"/>
</dbReference>
<dbReference type="InterPro" id="IPR036974">
    <property type="entry name" value="PUA_sf"/>
</dbReference>
<dbReference type="EMBL" id="ACJM01000010">
    <property type="protein sequence ID" value="EEG77004.1"/>
    <property type="molecule type" value="Genomic_DNA"/>
</dbReference>
<keyword evidence="3 8" id="KW-0641">Proline biosynthesis</keyword>
<evidence type="ECO:0000256" key="7">
    <source>
        <dbReference type="ARBA" id="ARBA00022840"/>
    </source>
</evidence>
<comment type="function">
    <text evidence="8">Catalyzes the transfer of a phosphate group to glutamate to form L-glutamate 5-phosphate.</text>
</comment>
<keyword evidence="5 8" id="KW-0547">Nucleotide-binding</keyword>
<evidence type="ECO:0000256" key="1">
    <source>
        <dbReference type="ARBA" id="ARBA00022490"/>
    </source>
</evidence>
<dbReference type="PROSITE" id="PS50890">
    <property type="entry name" value="PUA"/>
    <property type="match status" value="1"/>
</dbReference>
<organism evidence="10 11">
    <name type="scientific">Dethiobacter alkaliphilus AHT 1</name>
    <dbReference type="NCBI Taxonomy" id="555088"/>
    <lineage>
        <taxon>Bacteria</taxon>
        <taxon>Bacillati</taxon>
        <taxon>Bacillota</taxon>
        <taxon>Dethiobacteria</taxon>
        <taxon>Dethiobacterales</taxon>
        <taxon>Dethiobacteraceae</taxon>
        <taxon>Dethiobacter</taxon>
    </lineage>
</organism>
<proteinExistence type="inferred from homology"/>
<feature type="domain" description="PUA" evidence="9">
    <location>
        <begin position="283"/>
        <end position="366"/>
    </location>
</feature>
<dbReference type="Proteomes" id="UP000006443">
    <property type="component" value="Unassembled WGS sequence"/>
</dbReference>
<feature type="binding site" evidence="8">
    <location>
        <position position="56"/>
    </location>
    <ligand>
        <name>substrate</name>
    </ligand>
</feature>
<dbReference type="GO" id="GO:0005524">
    <property type="term" value="F:ATP binding"/>
    <property type="evidence" value="ECO:0007669"/>
    <property type="project" value="UniProtKB-KW"/>
</dbReference>
<sequence length="374" mass="40450">MDQRESLKKAQTVVVKVGTRTLTHATGKLNLRYMEKLVRELADLANQGRHVVLVSSGAVGAGIGKLGLEQKPQSIPEKQAVAAVGQGLLIQMYEKLFAEYGLVVAQVLLTRDDFNDRKRYLNSRNALLALLKFGVVPVINENDTVAVEEIEFGDNDSLSALVASIIGADLLVLLTDTGGLYSANPKLDDNAQRLSVVEQITPEIRQLAGETCESLATGGMVTKLMAGEMAAKSGIPMVIANGSEADVLPRILDGEDVGTLFCARDKCLESRKRWIAYGQTAHGRLIVDSGAKKALLEYGKSLLPSGILEVMGDFEQGEMVAIEDHCGNEFARGLVNYNSGELQRIKGLRTEKAAEVLQRTCSEAVHRNNMVVNS</sequence>
<keyword evidence="7 8" id="KW-0067">ATP-binding</keyword>
<protein>
    <recommendedName>
        <fullName evidence="8">Glutamate 5-kinase</fullName>
        <ecNumber evidence="8">2.7.2.11</ecNumber>
    </recommendedName>
    <alternativeName>
        <fullName evidence="8">Gamma-glutamyl kinase</fullName>
        <shortName evidence="8">GK</shortName>
    </alternativeName>
</protein>
<dbReference type="OrthoDB" id="9804434at2"/>
<dbReference type="PRINTS" id="PR00474">
    <property type="entry name" value="GLU5KINASE"/>
</dbReference>
<evidence type="ECO:0000259" key="9">
    <source>
        <dbReference type="SMART" id="SM00359"/>
    </source>
</evidence>
<dbReference type="InterPro" id="IPR002478">
    <property type="entry name" value="PUA"/>
</dbReference>
<dbReference type="Gene3D" id="3.40.1160.10">
    <property type="entry name" value="Acetylglutamate kinase-like"/>
    <property type="match status" value="2"/>
</dbReference>
<keyword evidence="11" id="KW-1185">Reference proteome</keyword>